<protein>
    <recommendedName>
        <fullName evidence="2">NADH dehydrogenase [ubiquinone] 1 alpha subcomplex subunit 12</fullName>
    </recommendedName>
</protein>
<comment type="similarity">
    <text evidence="1 2">Belongs to the complex I NDUFA12 subunit family.</text>
</comment>
<sequence length="138" mass="16339">MSLLQKFANIGKVIKQNNGIVGTYLKLFRIDAFKWGDLVGEDKYGNKYYQNNYYFYGRNRWVEFPLSVGHDYDASQIPAEWHRWLQYICDEPPSQLPLPKRKWMADHVENLSGTDRCYVPYSTTRPKIEAWVPPKRNS</sequence>
<comment type="caution">
    <text evidence="3">The sequence shown here is derived from an EMBL/GenBank/DDBJ whole genome shotgun (WGS) entry which is preliminary data.</text>
</comment>
<comment type="subunit">
    <text evidence="2">Complex I is composed of 45 different subunits.</text>
</comment>
<evidence type="ECO:0000256" key="2">
    <source>
        <dbReference type="RuleBase" id="RU363103"/>
    </source>
</evidence>
<reference evidence="3 4" key="1">
    <citation type="journal article" date="2021" name="Elife">
        <title>Chloroplast acquisition without the gene transfer in kleptoplastic sea slugs, Plakobranchus ocellatus.</title>
        <authorList>
            <person name="Maeda T."/>
            <person name="Takahashi S."/>
            <person name="Yoshida T."/>
            <person name="Shimamura S."/>
            <person name="Takaki Y."/>
            <person name="Nagai Y."/>
            <person name="Toyoda A."/>
            <person name="Suzuki Y."/>
            <person name="Arimoto A."/>
            <person name="Ishii H."/>
            <person name="Satoh N."/>
            <person name="Nishiyama T."/>
            <person name="Hasebe M."/>
            <person name="Maruyama T."/>
            <person name="Minagawa J."/>
            <person name="Obokata J."/>
            <person name="Shigenobu S."/>
        </authorList>
    </citation>
    <scope>NUCLEOTIDE SEQUENCE [LARGE SCALE GENOMIC DNA]</scope>
</reference>
<evidence type="ECO:0000313" key="4">
    <source>
        <dbReference type="Proteomes" id="UP000735302"/>
    </source>
</evidence>
<dbReference type="PANTHER" id="PTHR12910:SF2">
    <property type="entry name" value="NADH DEHYDROGENASE [UBIQUINONE] 1 ALPHA SUBCOMPLEX SUBUNIT 12"/>
    <property type="match status" value="1"/>
</dbReference>
<dbReference type="GO" id="GO:0045271">
    <property type="term" value="C:respiratory chain complex I"/>
    <property type="evidence" value="ECO:0007669"/>
    <property type="project" value="InterPro"/>
</dbReference>
<proteinExistence type="inferred from homology"/>
<gene>
    <name evidence="3" type="ORF">PoB_004401500</name>
</gene>
<dbReference type="PANTHER" id="PTHR12910">
    <property type="entry name" value="NADH-UBIQUINONE OXIDOREDUCTASE SUBUNIT B17.2"/>
    <property type="match status" value="1"/>
</dbReference>
<name>A0AAV4BD94_9GAST</name>
<keyword evidence="2" id="KW-0679">Respiratory chain</keyword>
<keyword evidence="2" id="KW-0813">Transport</keyword>
<keyword evidence="2" id="KW-0249">Electron transport</keyword>
<comment type="subcellular location">
    <subcellularLocation>
        <location evidence="2">Mitochondrion inner membrane</location>
        <topology evidence="2">Peripheral membrane protein</topology>
        <orientation evidence="2">Matrix side</orientation>
    </subcellularLocation>
</comment>
<accession>A0AAV4BD94</accession>
<dbReference type="Pfam" id="PF05071">
    <property type="entry name" value="NDUFA12"/>
    <property type="match status" value="1"/>
</dbReference>
<dbReference type="GO" id="GO:0005743">
    <property type="term" value="C:mitochondrial inner membrane"/>
    <property type="evidence" value="ECO:0007669"/>
    <property type="project" value="UniProtKB-SubCell"/>
</dbReference>
<keyword evidence="4" id="KW-1185">Reference proteome</keyword>
<keyword evidence="2" id="KW-0496">Mitochondrion</keyword>
<dbReference type="GO" id="GO:0006979">
    <property type="term" value="P:response to oxidative stress"/>
    <property type="evidence" value="ECO:0007669"/>
    <property type="project" value="TreeGrafter"/>
</dbReference>
<evidence type="ECO:0000313" key="3">
    <source>
        <dbReference type="EMBL" id="GFO17510.1"/>
    </source>
</evidence>
<keyword evidence="2" id="KW-0472">Membrane</keyword>
<dbReference type="AlphaFoldDB" id="A0AAV4BD94"/>
<dbReference type="Proteomes" id="UP000735302">
    <property type="component" value="Unassembled WGS sequence"/>
</dbReference>
<comment type="function">
    <text evidence="2">Accessory subunit of the mitochondrial membrane respiratory chain NADH dehydrogenase (Complex I), that is believed not to be involved in catalysis. Complex I functions in the transfer of electrons from NADH to the respiratory chain. The immediate electron acceptor for the enzyme is believed to be ubiquinone.</text>
</comment>
<evidence type="ECO:0000256" key="1">
    <source>
        <dbReference type="ARBA" id="ARBA00007355"/>
    </source>
</evidence>
<keyword evidence="2" id="KW-0999">Mitochondrion inner membrane</keyword>
<dbReference type="EMBL" id="BLXT01004823">
    <property type="protein sequence ID" value="GFO17510.1"/>
    <property type="molecule type" value="Genomic_DNA"/>
</dbReference>
<organism evidence="3 4">
    <name type="scientific">Plakobranchus ocellatus</name>
    <dbReference type="NCBI Taxonomy" id="259542"/>
    <lineage>
        <taxon>Eukaryota</taxon>
        <taxon>Metazoa</taxon>
        <taxon>Spiralia</taxon>
        <taxon>Lophotrochozoa</taxon>
        <taxon>Mollusca</taxon>
        <taxon>Gastropoda</taxon>
        <taxon>Heterobranchia</taxon>
        <taxon>Euthyneura</taxon>
        <taxon>Panpulmonata</taxon>
        <taxon>Sacoglossa</taxon>
        <taxon>Placobranchoidea</taxon>
        <taxon>Plakobranchidae</taxon>
        <taxon>Plakobranchus</taxon>
    </lineage>
</organism>
<dbReference type="InterPro" id="IPR007763">
    <property type="entry name" value="NDUFA12"/>
</dbReference>